<evidence type="ECO:0000313" key="5">
    <source>
        <dbReference type="Proteomes" id="UP001142374"/>
    </source>
</evidence>
<evidence type="ECO:0000256" key="2">
    <source>
        <dbReference type="ARBA" id="ARBA00022833"/>
    </source>
</evidence>
<dbReference type="GO" id="GO:0047974">
    <property type="term" value="F:guanosine deaminase activity"/>
    <property type="evidence" value="ECO:0007669"/>
    <property type="project" value="TreeGrafter"/>
</dbReference>
<dbReference type="Gene3D" id="3.40.140.10">
    <property type="entry name" value="Cytidine Deaminase, domain 2"/>
    <property type="match status" value="1"/>
</dbReference>
<evidence type="ECO:0000256" key="1">
    <source>
        <dbReference type="ARBA" id="ARBA00022723"/>
    </source>
</evidence>
<dbReference type="InterPro" id="IPR016192">
    <property type="entry name" value="APOBEC/CMP_deaminase_Zn-bd"/>
</dbReference>
<reference evidence="4" key="1">
    <citation type="submission" date="2022-06" db="EMBL/GenBank/DDBJ databases">
        <title>WGS of actinobacteria.</title>
        <authorList>
            <person name="Thawai C."/>
        </authorList>
    </citation>
    <scope>NUCLEOTIDE SEQUENCE</scope>
    <source>
        <strain evidence="4">AA8</strain>
    </source>
</reference>
<dbReference type="PROSITE" id="PS00903">
    <property type="entry name" value="CYT_DCMP_DEAMINASES_1"/>
    <property type="match status" value="1"/>
</dbReference>
<name>A0A9X2RJA0_9ACTN</name>
<dbReference type="InterPro" id="IPR002125">
    <property type="entry name" value="CMP_dCMP_dom"/>
</dbReference>
<organism evidence="4 5">
    <name type="scientific">Streptomyces telluris</name>
    <dbReference type="NCBI Taxonomy" id="2720021"/>
    <lineage>
        <taxon>Bacteria</taxon>
        <taxon>Bacillati</taxon>
        <taxon>Actinomycetota</taxon>
        <taxon>Actinomycetes</taxon>
        <taxon>Kitasatosporales</taxon>
        <taxon>Streptomycetaceae</taxon>
        <taxon>Streptomyces</taxon>
    </lineage>
</organism>
<sequence>MDFVRRTIDIARKNVEEGGRPFATVIVKDGEILAESPNLVAQTSDPTAHAEILAIREACTRLGTEHLTGTTIYVLAHPCPMCLGSLYYCSPDEVVFLTQRDDYEPHYVDDRKYFELNTFYAEFAKGWSERRLPMRHEPRDEATAVYRFWQERNGGERRVAGAPTA</sequence>
<evidence type="ECO:0000313" key="4">
    <source>
        <dbReference type="EMBL" id="MCQ8768417.1"/>
    </source>
</evidence>
<dbReference type="PROSITE" id="PS51747">
    <property type="entry name" value="CYT_DCMP_DEAMINASES_2"/>
    <property type="match status" value="1"/>
</dbReference>
<dbReference type="PANTHER" id="PTHR11079:SF161">
    <property type="entry name" value="CMP_DCMP-TYPE DEAMINASE DOMAIN-CONTAINING PROTEIN"/>
    <property type="match status" value="1"/>
</dbReference>
<dbReference type="SUPFAM" id="SSF53927">
    <property type="entry name" value="Cytidine deaminase-like"/>
    <property type="match status" value="1"/>
</dbReference>
<evidence type="ECO:0000259" key="3">
    <source>
        <dbReference type="PROSITE" id="PS51747"/>
    </source>
</evidence>
<dbReference type="GO" id="GO:0008270">
    <property type="term" value="F:zinc ion binding"/>
    <property type="evidence" value="ECO:0007669"/>
    <property type="project" value="InterPro"/>
</dbReference>
<dbReference type="EMBL" id="JANIID010000001">
    <property type="protein sequence ID" value="MCQ8768417.1"/>
    <property type="molecule type" value="Genomic_DNA"/>
</dbReference>
<keyword evidence="1" id="KW-0479">Metal-binding</keyword>
<protein>
    <submittedName>
        <fullName evidence="4">Nucleoside deaminase</fullName>
    </submittedName>
</protein>
<dbReference type="Proteomes" id="UP001142374">
    <property type="component" value="Unassembled WGS sequence"/>
</dbReference>
<dbReference type="GO" id="GO:0006152">
    <property type="term" value="P:purine nucleoside catabolic process"/>
    <property type="evidence" value="ECO:0007669"/>
    <property type="project" value="TreeGrafter"/>
</dbReference>
<dbReference type="CDD" id="cd01285">
    <property type="entry name" value="nucleoside_deaminase"/>
    <property type="match status" value="1"/>
</dbReference>
<proteinExistence type="predicted"/>
<dbReference type="InterPro" id="IPR016193">
    <property type="entry name" value="Cytidine_deaminase-like"/>
</dbReference>
<dbReference type="Pfam" id="PF00383">
    <property type="entry name" value="dCMP_cyt_deam_1"/>
    <property type="match status" value="1"/>
</dbReference>
<dbReference type="AlphaFoldDB" id="A0A9X2RJA0"/>
<comment type="caution">
    <text evidence="4">The sequence shown here is derived from an EMBL/GenBank/DDBJ whole genome shotgun (WGS) entry which is preliminary data.</text>
</comment>
<gene>
    <name evidence="4" type="ORF">NQU55_01280</name>
</gene>
<accession>A0A9X2RJA0</accession>
<feature type="domain" description="CMP/dCMP-type deaminase" evidence="3">
    <location>
        <begin position="1"/>
        <end position="139"/>
    </location>
</feature>
<keyword evidence="2" id="KW-0862">Zinc</keyword>
<dbReference type="RefSeq" id="WP_168093670.1">
    <property type="nucleotide sequence ID" value="NZ_JAATER010000167.1"/>
</dbReference>
<dbReference type="PANTHER" id="PTHR11079">
    <property type="entry name" value="CYTOSINE DEAMINASE FAMILY MEMBER"/>
    <property type="match status" value="1"/>
</dbReference>
<keyword evidence="5" id="KW-1185">Reference proteome</keyword>